<keyword evidence="2" id="KW-1185">Reference proteome</keyword>
<dbReference type="STRING" id="1431546.CAQU_08090"/>
<gene>
    <name evidence="1" type="ORF">CAQU_08090</name>
</gene>
<sequence length="132" mass="14585">MPSIIFTALVPTTEFDSLVAQFENLSAAMAAQGRFDSCGVVAAESRARGGEVDKQLRAIYREQHDEMDLEDADVYDITLSPQGYAGSLNELTMWFARLLTPPATLPGEAALRENDELFEVPDTYPWTVSVRP</sequence>
<reference evidence="1 2" key="1">
    <citation type="submission" date="2014-08" db="EMBL/GenBank/DDBJ databases">
        <title>Complete genome sequence of Corynebacterium aquilae S-613T(T) (=DSM 44791(T)), isolated from the choana of a healthy golden eagle.</title>
        <authorList>
            <person name="Ruckert C."/>
            <person name="Albersmeier A."/>
            <person name="Winkler A."/>
            <person name="Kalinowski J."/>
        </authorList>
    </citation>
    <scope>NUCLEOTIDE SEQUENCE [LARGE SCALE GENOMIC DNA]</scope>
    <source>
        <strain evidence="1 2">S-613</strain>
    </source>
</reference>
<proteinExistence type="predicted"/>
<accession>A0A1L7CGT5</accession>
<dbReference type="OrthoDB" id="4773472at2"/>
<dbReference type="AlphaFoldDB" id="A0A1L7CGT5"/>
<dbReference type="KEGG" id="caqu:CAQU_08090"/>
<dbReference type="EMBL" id="CP009245">
    <property type="protein sequence ID" value="APT85039.1"/>
    <property type="molecule type" value="Genomic_DNA"/>
</dbReference>
<protein>
    <submittedName>
        <fullName evidence="1">Uncharacterized protein</fullName>
    </submittedName>
</protein>
<dbReference type="RefSeq" id="WP_075726717.1">
    <property type="nucleotide sequence ID" value="NZ_CP009245.1"/>
</dbReference>
<name>A0A1L7CGT5_9CORY</name>
<organism evidence="1 2">
    <name type="scientific">Corynebacterium aquilae DSM 44791</name>
    <dbReference type="NCBI Taxonomy" id="1431546"/>
    <lineage>
        <taxon>Bacteria</taxon>
        <taxon>Bacillati</taxon>
        <taxon>Actinomycetota</taxon>
        <taxon>Actinomycetes</taxon>
        <taxon>Mycobacteriales</taxon>
        <taxon>Corynebacteriaceae</taxon>
        <taxon>Corynebacterium</taxon>
    </lineage>
</organism>
<dbReference type="Proteomes" id="UP000185478">
    <property type="component" value="Chromosome"/>
</dbReference>
<evidence type="ECO:0000313" key="1">
    <source>
        <dbReference type="EMBL" id="APT85039.1"/>
    </source>
</evidence>
<evidence type="ECO:0000313" key="2">
    <source>
        <dbReference type="Proteomes" id="UP000185478"/>
    </source>
</evidence>